<dbReference type="GO" id="GO:0000270">
    <property type="term" value="P:peptidoglycan metabolic process"/>
    <property type="evidence" value="ECO:0007669"/>
    <property type="project" value="TreeGrafter"/>
</dbReference>
<dbReference type="AlphaFoldDB" id="A0A2R8AQC2"/>
<keyword evidence="4" id="KW-1185">Reference proteome</keyword>
<dbReference type="Pfam" id="PF02113">
    <property type="entry name" value="Peptidase_S13"/>
    <property type="match status" value="1"/>
</dbReference>
<evidence type="ECO:0000256" key="1">
    <source>
        <dbReference type="ARBA" id="ARBA00006096"/>
    </source>
</evidence>
<dbReference type="GO" id="GO:0009002">
    <property type="term" value="F:serine-type D-Ala-D-Ala carboxypeptidase activity"/>
    <property type="evidence" value="ECO:0007669"/>
    <property type="project" value="UniProtKB-EC"/>
</dbReference>
<dbReference type="NCBIfam" id="TIGR00666">
    <property type="entry name" value="PBP4"/>
    <property type="match status" value="1"/>
</dbReference>
<dbReference type="Gene3D" id="3.40.710.10">
    <property type="entry name" value="DD-peptidase/beta-lactamase superfamily"/>
    <property type="match status" value="1"/>
</dbReference>
<proteinExistence type="inferred from homology"/>
<gene>
    <name evidence="3" type="primary">dacB</name>
    <name evidence="3" type="ORF">PRI8871_00856</name>
</gene>
<comment type="similarity">
    <text evidence="1">Belongs to the peptidase S13 family.</text>
</comment>
<dbReference type="InterPro" id="IPR000667">
    <property type="entry name" value="Peptidase_S13"/>
</dbReference>
<evidence type="ECO:0000313" key="4">
    <source>
        <dbReference type="Proteomes" id="UP000244904"/>
    </source>
</evidence>
<evidence type="ECO:0000256" key="2">
    <source>
        <dbReference type="ARBA" id="ARBA00022801"/>
    </source>
</evidence>
<sequence>MRPVARGADLIKQSLRPIDALIQKANLGGDVAFSVAHVDTGLVLEEHNPGLGLPPASVAKALTATYALAHLGPDFRFATKLLRTGPVENGTLRGDLILAGGGDPTLDTNGLATMAADLKAAGIHAVSGKFLVYGNAFPQERLIDTDQPDQVGYNPAISSLNLNYNRVHFEWKRQAKDYVVTMDARSDKYRPEVHVASMKVIDRAIPVYTYDDKGGVDEWTVARDALGNGGARWLPVRRPALYAAEVFQTFARAHGIELRNPAEVEALPDTADDILWMESAPLSDVLTDMLKYSTNLTAEAVGLATTKAMQGRPESLVASARAMSDWARRDLGLTAVAMVDHSGLGAASRMSSADMIAVLVAARAGLGLKPLLKETPMRDEQRRAIEDHPVTVRAKTGTLNFVSGLAGYLDAPDGTELAFAIFSANLDLRNALTKEERERPPGGREWNRRARILQQDLLDRWGVLYGT</sequence>
<dbReference type="PANTHER" id="PTHR30023:SF0">
    <property type="entry name" value="PENICILLIN-SENSITIVE CARBOXYPEPTIDASE A"/>
    <property type="match status" value="1"/>
</dbReference>
<evidence type="ECO:0000313" key="3">
    <source>
        <dbReference type="EMBL" id="SPF78261.1"/>
    </source>
</evidence>
<dbReference type="InterPro" id="IPR012338">
    <property type="entry name" value="Beta-lactam/transpept-like"/>
</dbReference>
<keyword evidence="3" id="KW-0645">Protease</keyword>
<dbReference type="Proteomes" id="UP000244904">
    <property type="component" value="Unassembled WGS sequence"/>
</dbReference>
<dbReference type="PANTHER" id="PTHR30023">
    <property type="entry name" value="D-ALANYL-D-ALANINE CARBOXYPEPTIDASE"/>
    <property type="match status" value="1"/>
</dbReference>
<dbReference type="EC" id="3.4.16.4" evidence="3"/>
<reference evidence="4" key="1">
    <citation type="submission" date="2018-03" db="EMBL/GenBank/DDBJ databases">
        <authorList>
            <person name="Rodrigo-Torres L."/>
            <person name="Arahal R. D."/>
            <person name="Lucena T."/>
        </authorList>
    </citation>
    <scope>NUCLEOTIDE SEQUENCE [LARGE SCALE GENOMIC DNA]</scope>
    <source>
        <strain evidence="4">CECT 8871</strain>
    </source>
</reference>
<accession>A0A2R8AQC2</accession>
<name>A0A2R8AQC2_9RHOB</name>
<protein>
    <submittedName>
        <fullName evidence="3">D-alanyl-D-alanine carboxypeptidase DacB</fullName>
        <ecNumber evidence="3">3.4.16.4</ecNumber>
    </submittedName>
</protein>
<organism evidence="3 4">
    <name type="scientific">Pseudoprimorskyibacter insulae</name>
    <dbReference type="NCBI Taxonomy" id="1695997"/>
    <lineage>
        <taxon>Bacteria</taxon>
        <taxon>Pseudomonadati</taxon>
        <taxon>Pseudomonadota</taxon>
        <taxon>Alphaproteobacteria</taxon>
        <taxon>Rhodobacterales</taxon>
        <taxon>Paracoccaceae</taxon>
        <taxon>Pseudoprimorskyibacter</taxon>
    </lineage>
</organism>
<dbReference type="Gene3D" id="3.50.80.20">
    <property type="entry name" value="D-Ala-D-Ala carboxypeptidase C, peptidase S13"/>
    <property type="match status" value="1"/>
</dbReference>
<dbReference type="SUPFAM" id="SSF56601">
    <property type="entry name" value="beta-lactamase/transpeptidase-like"/>
    <property type="match status" value="1"/>
</dbReference>
<dbReference type="PRINTS" id="PR00922">
    <property type="entry name" value="DADACBPTASE3"/>
</dbReference>
<keyword evidence="3" id="KW-0121">Carboxypeptidase</keyword>
<dbReference type="GO" id="GO:0006508">
    <property type="term" value="P:proteolysis"/>
    <property type="evidence" value="ECO:0007669"/>
    <property type="project" value="InterPro"/>
</dbReference>
<dbReference type="EMBL" id="OMOJ01000001">
    <property type="protein sequence ID" value="SPF78261.1"/>
    <property type="molecule type" value="Genomic_DNA"/>
</dbReference>
<keyword evidence="2 3" id="KW-0378">Hydrolase</keyword>